<evidence type="ECO:0000256" key="1">
    <source>
        <dbReference type="ARBA" id="ARBA00022723"/>
    </source>
</evidence>
<dbReference type="CDD" id="cd00371">
    <property type="entry name" value="HMA"/>
    <property type="match status" value="1"/>
</dbReference>
<dbReference type="InterPro" id="IPR006121">
    <property type="entry name" value="HMA_dom"/>
</dbReference>
<protein>
    <submittedName>
        <fullName evidence="3">Copper-exporting P-type ATPase</fullName>
    </submittedName>
</protein>
<keyword evidence="1" id="KW-0479">Metal-binding</keyword>
<feature type="domain" description="HMA" evidence="2">
    <location>
        <begin position="2"/>
        <end position="68"/>
    </location>
</feature>
<dbReference type="SUPFAM" id="SSF55008">
    <property type="entry name" value="HMA, heavy metal-associated domain"/>
    <property type="match status" value="1"/>
</dbReference>
<dbReference type="GO" id="GO:0046872">
    <property type="term" value="F:metal ion binding"/>
    <property type="evidence" value="ECO:0007669"/>
    <property type="project" value="UniProtKB-KW"/>
</dbReference>
<evidence type="ECO:0000259" key="2">
    <source>
        <dbReference type="PROSITE" id="PS50846"/>
    </source>
</evidence>
<gene>
    <name evidence="3" type="primary">copA_6</name>
    <name evidence="3" type="ORF">SDC9_16312</name>
</gene>
<evidence type="ECO:0000313" key="3">
    <source>
        <dbReference type="EMBL" id="MPL70555.1"/>
    </source>
</evidence>
<accession>A0A644TUI2</accession>
<organism evidence="3">
    <name type="scientific">bioreactor metagenome</name>
    <dbReference type="NCBI Taxonomy" id="1076179"/>
    <lineage>
        <taxon>unclassified sequences</taxon>
        <taxon>metagenomes</taxon>
        <taxon>ecological metagenomes</taxon>
    </lineage>
</organism>
<name>A0A644TUI2_9ZZZZ</name>
<dbReference type="PROSITE" id="PS01047">
    <property type="entry name" value="HMA_1"/>
    <property type="match status" value="1"/>
</dbReference>
<dbReference type="InterPro" id="IPR017969">
    <property type="entry name" value="Heavy-metal-associated_CS"/>
</dbReference>
<dbReference type="InterPro" id="IPR036163">
    <property type="entry name" value="HMA_dom_sf"/>
</dbReference>
<dbReference type="AlphaFoldDB" id="A0A644TUI2"/>
<dbReference type="FunFam" id="3.30.70.100:FF:000001">
    <property type="entry name" value="ATPase copper transporting beta"/>
    <property type="match status" value="1"/>
</dbReference>
<comment type="caution">
    <text evidence="3">The sequence shown here is derived from an EMBL/GenBank/DDBJ whole genome shotgun (WGS) entry which is preliminary data.</text>
</comment>
<sequence>MTTKTYQLETVSCPSCVAKIEGMLKRTEGVKESHVSFATSRVKVSFDETTIGSGQIRDRISKLGYQVLGEK</sequence>
<dbReference type="PROSITE" id="PS50846">
    <property type="entry name" value="HMA_2"/>
    <property type="match status" value="1"/>
</dbReference>
<dbReference type="Pfam" id="PF00403">
    <property type="entry name" value="HMA"/>
    <property type="match status" value="1"/>
</dbReference>
<dbReference type="EMBL" id="VSSQ01000053">
    <property type="protein sequence ID" value="MPL70555.1"/>
    <property type="molecule type" value="Genomic_DNA"/>
</dbReference>
<dbReference type="Gene3D" id="3.30.70.100">
    <property type="match status" value="1"/>
</dbReference>
<reference evidence="3" key="1">
    <citation type="submission" date="2019-08" db="EMBL/GenBank/DDBJ databases">
        <authorList>
            <person name="Kucharzyk K."/>
            <person name="Murdoch R.W."/>
            <person name="Higgins S."/>
            <person name="Loffler F."/>
        </authorList>
    </citation>
    <scope>NUCLEOTIDE SEQUENCE</scope>
</reference>
<proteinExistence type="predicted"/>